<reference evidence="1" key="2">
    <citation type="journal article" date="2015" name="Data Brief">
        <title>Shoot transcriptome of the giant reed, Arundo donax.</title>
        <authorList>
            <person name="Barrero R.A."/>
            <person name="Guerrero F.D."/>
            <person name="Moolhuijzen P."/>
            <person name="Goolsby J.A."/>
            <person name="Tidwell J."/>
            <person name="Bellgard S.E."/>
            <person name="Bellgard M.I."/>
        </authorList>
    </citation>
    <scope>NUCLEOTIDE SEQUENCE</scope>
    <source>
        <tissue evidence="1">Shoot tissue taken approximately 20 cm above the soil surface</tissue>
    </source>
</reference>
<evidence type="ECO:0000313" key="1">
    <source>
        <dbReference type="EMBL" id="JAD40208.1"/>
    </source>
</evidence>
<sequence length="21" mass="2332">MLISLHVFFSSSIPRRALSLG</sequence>
<proteinExistence type="predicted"/>
<protein>
    <submittedName>
        <fullName evidence="1">Uncharacterized protein</fullName>
    </submittedName>
</protein>
<accession>A0A0A8ZRA9</accession>
<organism evidence="1">
    <name type="scientific">Arundo donax</name>
    <name type="common">Giant reed</name>
    <name type="synonym">Donax arundinaceus</name>
    <dbReference type="NCBI Taxonomy" id="35708"/>
    <lineage>
        <taxon>Eukaryota</taxon>
        <taxon>Viridiplantae</taxon>
        <taxon>Streptophyta</taxon>
        <taxon>Embryophyta</taxon>
        <taxon>Tracheophyta</taxon>
        <taxon>Spermatophyta</taxon>
        <taxon>Magnoliopsida</taxon>
        <taxon>Liliopsida</taxon>
        <taxon>Poales</taxon>
        <taxon>Poaceae</taxon>
        <taxon>PACMAD clade</taxon>
        <taxon>Arundinoideae</taxon>
        <taxon>Arundineae</taxon>
        <taxon>Arundo</taxon>
    </lineage>
</organism>
<dbReference type="EMBL" id="GBRH01257687">
    <property type="protein sequence ID" value="JAD40208.1"/>
    <property type="molecule type" value="Transcribed_RNA"/>
</dbReference>
<dbReference type="AlphaFoldDB" id="A0A0A8ZRA9"/>
<name>A0A0A8ZRA9_ARUDO</name>
<reference evidence="1" key="1">
    <citation type="submission" date="2014-09" db="EMBL/GenBank/DDBJ databases">
        <authorList>
            <person name="Magalhaes I.L.F."/>
            <person name="Oliveira U."/>
            <person name="Santos F.R."/>
            <person name="Vidigal T.H.D.A."/>
            <person name="Brescovit A.D."/>
            <person name="Santos A.J."/>
        </authorList>
    </citation>
    <scope>NUCLEOTIDE SEQUENCE</scope>
    <source>
        <tissue evidence="1">Shoot tissue taken approximately 20 cm above the soil surface</tissue>
    </source>
</reference>